<protein>
    <recommendedName>
        <fullName evidence="4">PNPLA domain-containing protein</fullName>
    </recommendedName>
</protein>
<keyword evidence="1" id="KW-1133">Transmembrane helix</keyword>
<accession>A0A387BBJ9</accession>
<evidence type="ECO:0000313" key="3">
    <source>
        <dbReference type="Proteomes" id="UP000278886"/>
    </source>
</evidence>
<keyword evidence="1" id="KW-0472">Membrane</keyword>
<evidence type="ECO:0000313" key="2">
    <source>
        <dbReference type="EMBL" id="AYF98475.1"/>
    </source>
</evidence>
<reference evidence="3" key="1">
    <citation type="submission" date="2018-09" db="EMBL/GenBank/DDBJ databases">
        <title>Genome sequencing of strain 2DFWR-13.</title>
        <authorList>
            <person name="Heo J."/>
            <person name="Kim S.-J."/>
            <person name="Kwon S.-W."/>
        </authorList>
    </citation>
    <scope>NUCLEOTIDE SEQUENCE [LARGE SCALE GENOMIC DNA]</scope>
    <source>
        <strain evidence="3">2DFWR-13</strain>
    </source>
</reference>
<dbReference type="AlphaFoldDB" id="A0A387BBJ9"/>
<feature type="transmembrane region" description="Helical" evidence="1">
    <location>
        <begin position="355"/>
        <end position="377"/>
    </location>
</feature>
<feature type="transmembrane region" description="Helical" evidence="1">
    <location>
        <begin position="196"/>
        <end position="216"/>
    </location>
</feature>
<feature type="transmembrane region" description="Helical" evidence="1">
    <location>
        <begin position="20"/>
        <end position="37"/>
    </location>
</feature>
<feature type="transmembrane region" description="Helical" evidence="1">
    <location>
        <begin position="516"/>
        <end position="537"/>
    </location>
</feature>
<feature type="transmembrane region" description="Helical" evidence="1">
    <location>
        <begin position="454"/>
        <end position="475"/>
    </location>
</feature>
<feature type="transmembrane region" description="Helical" evidence="1">
    <location>
        <begin position="123"/>
        <end position="145"/>
    </location>
</feature>
<dbReference type="RefSeq" id="WP_120762822.1">
    <property type="nucleotide sequence ID" value="NZ_CP032630.1"/>
</dbReference>
<keyword evidence="3" id="KW-1185">Reference proteome</keyword>
<proteinExistence type="predicted"/>
<evidence type="ECO:0008006" key="4">
    <source>
        <dbReference type="Google" id="ProtNLM"/>
    </source>
</evidence>
<feature type="transmembrane region" description="Helical" evidence="1">
    <location>
        <begin position="389"/>
        <end position="413"/>
    </location>
</feature>
<gene>
    <name evidence="2" type="ORF">D7I47_09540</name>
</gene>
<dbReference type="EMBL" id="CP032630">
    <property type="protein sequence ID" value="AYF98475.1"/>
    <property type="molecule type" value="Genomic_DNA"/>
</dbReference>
<keyword evidence="1" id="KW-0812">Transmembrane</keyword>
<dbReference type="KEGG" id="lyd:D7I47_09540"/>
<organism evidence="2 3">
    <name type="scientific">Protaetiibacter intestinalis</name>
    <dbReference type="NCBI Taxonomy" id="2419774"/>
    <lineage>
        <taxon>Bacteria</taxon>
        <taxon>Bacillati</taxon>
        <taxon>Actinomycetota</taxon>
        <taxon>Actinomycetes</taxon>
        <taxon>Micrococcales</taxon>
        <taxon>Microbacteriaceae</taxon>
        <taxon>Protaetiibacter</taxon>
    </lineage>
</organism>
<dbReference type="Proteomes" id="UP000278886">
    <property type="component" value="Chromosome"/>
</dbReference>
<feature type="transmembrane region" description="Helical" evidence="1">
    <location>
        <begin position="306"/>
        <end position="326"/>
    </location>
</feature>
<name>A0A387BBJ9_9MICO</name>
<feature type="transmembrane region" description="Helical" evidence="1">
    <location>
        <begin position="81"/>
        <end position="102"/>
    </location>
</feature>
<feature type="transmembrane region" description="Helical" evidence="1">
    <location>
        <begin position="236"/>
        <end position="258"/>
    </location>
</feature>
<sequence length="1032" mass="105980">MSDAAAQRTAWGRRLRRGPFSSAALGVLGLAALLVIHELDRLIADVLTPSGRTHALSEVTGVGAFFETEAWGDWAGADFPVGALVVASIVADLVLVACYAVLLLRLVDHVTGADAAGRRVGRILVGALVAADLLEDALVVVLALLPAPPVWLAVLQAAASTLKFLAILVFAVFALLGRAMGAPARAALGRAWRGGYAQRLVAIAVGAIAAVSLISADGVLEQLPDAYRSWIGYDGLALGPMAATLFAFAATGTGLFWLARGRARRYDGSGHDARPPAPLAPWLLVAAVVAALGVALGIPQNRPADWVPLGAFLAVLVAIPLVSLWLRRRARHEPPPLRHADISDDAGTARRAGDVLLACWVALAGLGPFKAFVAPLALEAVGDYDHSRFAGSLAGTSALTAGYLVLAVVGAVLTRRATGRDRPAATGTGIRPTLEAAAQATAVSAEQQRMLDRLGIGVLAVSGAVVAAFLVWPMAISAVVGPAAVLVLLAGAWTGILGWLILALGHHRPLEVFQALRLRSAPVVTLLVVLPMVAALVQNAPSLHAVRFPVDRPLPDRPPLAEAYGDWYAGDSCTTEIGGVRVKPLVLVAAEGGGIRAATWTVDVLRELPRASDCAADAVFASTGASGGSIGLASFRTEGNARGGGAAQSTIDFGGDDALAADLAGLLAGDLVAGVSGIRVPSSGAPHTDEWAWRDRTGLQETTWESQAPQFAEPFDAEPVAPTGYLVLGSTDSASLCKVLVSQLDLTSGGWTQTDAGDGAQPAASPDCTARRSELAGTIDLLDYLGACEADLSWASAAELSARFPFVSPSGRISPATLPAGCRQVAELQLVDGGLTDNSAVGTWVDIAPALTALIRASNAGADGDERPYVLPVLLFATNEPGTDVLVAPDGTRPEALVPFAALLGAKGTQTSPAAWLRRASDAYQQVCPPSAPDCTAALVAWRGALPGGIVVASPSTSPAVSVPLGWSLSSFSRSRLRFEATGQALCGRDPTAVPAATLAAHAGEPCTASGEWGMLGELLDAFDDATPHPVS</sequence>
<dbReference type="OrthoDB" id="581211at2"/>
<feature type="transmembrane region" description="Helical" evidence="1">
    <location>
        <begin position="279"/>
        <end position="300"/>
    </location>
</feature>
<feature type="transmembrane region" description="Helical" evidence="1">
    <location>
        <begin position="151"/>
        <end position="176"/>
    </location>
</feature>
<evidence type="ECO:0000256" key="1">
    <source>
        <dbReference type="SAM" id="Phobius"/>
    </source>
</evidence>
<feature type="transmembrane region" description="Helical" evidence="1">
    <location>
        <begin position="481"/>
        <end position="504"/>
    </location>
</feature>